<evidence type="ECO:0000256" key="2">
    <source>
        <dbReference type="ARBA" id="ARBA00004906"/>
    </source>
</evidence>
<organism evidence="12">
    <name type="scientific">viral metagenome</name>
    <dbReference type="NCBI Taxonomy" id="1070528"/>
    <lineage>
        <taxon>unclassified sequences</taxon>
        <taxon>metagenomes</taxon>
        <taxon>organismal metagenomes</taxon>
    </lineage>
</organism>
<evidence type="ECO:0000256" key="7">
    <source>
        <dbReference type="ARBA" id="ARBA00022833"/>
    </source>
</evidence>
<comment type="subcellular location">
    <subcellularLocation>
        <location evidence="1">Membrane</location>
        <topology evidence="1">Single-pass membrane protein</topology>
    </subcellularLocation>
</comment>
<evidence type="ECO:0000259" key="11">
    <source>
        <dbReference type="PROSITE" id="PS50089"/>
    </source>
</evidence>
<proteinExistence type="predicted"/>
<protein>
    <recommendedName>
        <fullName evidence="11">RING-type domain-containing protein</fullName>
    </recommendedName>
</protein>
<evidence type="ECO:0000256" key="5">
    <source>
        <dbReference type="ARBA" id="ARBA00022723"/>
    </source>
</evidence>
<keyword evidence="5" id="KW-0479">Metal-binding</keyword>
<dbReference type="Pfam" id="PF13639">
    <property type="entry name" value="zf-RING_2"/>
    <property type="match status" value="1"/>
</dbReference>
<evidence type="ECO:0000256" key="6">
    <source>
        <dbReference type="ARBA" id="ARBA00022771"/>
    </source>
</evidence>
<feature type="region of interest" description="Disordered" evidence="10">
    <location>
        <begin position="33"/>
        <end position="52"/>
    </location>
</feature>
<evidence type="ECO:0000256" key="3">
    <source>
        <dbReference type="ARBA" id="ARBA00022679"/>
    </source>
</evidence>
<evidence type="ECO:0000256" key="1">
    <source>
        <dbReference type="ARBA" id="ARBA00004167"/>
    </source>
</evidence>
<dbReference type="PROSITE" id="PS50089">
    <property type="entry name" value="ZF_RING_2"/>
    <property type="match status" value="1"/>
</dbReference>
<name>A0A6C0LRD8_9ZZZZ</name>
<keyword evidence="7" id="KW-0862">Zinc</keyword>
<keyword evidence="3" id="KW-0808">Transferase</keyword>
<dbReference type="UniPathway" id="UPA00143"/>
<evidence type="ECO:0000256" key="9">
    <source>
        <dbReference type="ARBA" id="ARBA00023136"/>
    </source>
</evidence>
<keyword evidence="9" id="KW-0472">Membrane</keyword>
<dbReference type="InterPro" id="IPR044600">
    <property type="entry name" value="ATL1/ATL16-like"/>
</dbReference>
<dbReference type="GO" id="GO:0016567">
    <property type="term" value="P:protein ubiquitination"/>
    <property type="evidence" value="ECO:0007669"/>
    <property type="project" value="UniProtKB-UniPathway"/>
</dbReference>
<feature type="domain" description="RING-type" evidence="11">
    <location>
        <begin position="182"/>
        <end position="224"/>
    </location>
</feature>
<evidence type="ECO:0000256" key="4">
    <source>
        <dbReference type="ARBA" id="ARBA00022692"/>
    </source>
</evidence>
<dbReference type="GO" id="GO:0016020">
    <property type="term" value="C:membrane"/>
    <property type="evidence" value="ECO:0007669"/>
    <property type="project" value="UniProtKB-SubCell"/>
</dbReference>
<dbReference type="GO" id="GO:0008270">
    <property type="term" value="F:zinc ion binding"/>
    <property type="evidence" value="ECO:0007669"/>
    <property type="project" value="UniProtKB-KW"/>
</dbReference>
<accession>A0A6C0LRD8</accession>
<dbReference type="EMBL" id="MN740540">
    <property type="protein sequence ID" value="QHU32565.1"/>
    <property type="molecule type" value="Genomic_DNA"/>
</dbReference>
<evidence type="ECO:0000256" key="10">
    <source>
        <dbReference type="SAM" id="MobiDB-lite"/>
    </source>
</evidence>
<dbReference type="PANTHER" id="PTHR46913:SF1">
    <property type="entry name" value="RING-H2 FINGER PROTEIN ATL16"/>
    <property type="match status" value="1"/>
</dbReference>
<dbReference type="InterPro" id="IPR001841">
    <property type="entry name" value="Znf_RING"/>
</dbReference>
<reference evidence="12" key="1">
    <citation type="journal article" date="2020" name="Nature">
        <title>Giant virus diversity and host interactions through global metagenomics.</title>
        <authorList>
            <person name="Schulz F."/>
            <person name="Roux S."/>
            <person name="Paez-Espino D."/>
            <person name="Jungbluth S."/>
            <person name="Walsh D.A."/>
            <person name="Denef V.J."/>
            <person name="McMahon K.D."/>
            <person name="Konstantinidis K.T."/>
            <person name="Eloe-Fadrosh E.A."/>
            <person name="Kyrpides N.C."/>
            <person name="Woyke T."/>
        </authorList>
    </citation>
    <scope>NUCLEOTIDE SEQUENCE</scope>
    <source>
        <strain evidence="12">GVMAG-M-3300027969-2</strain>
    </source>
</reference>
<evidence type="ECO:0000256" key="8">
    <source>
        <dbReference type="ARBA" id="ARBA00022989"/>
    </source>
</evidence>
<feature type="compositionally biased region" description="Acidic residues" evidence="10">
    <location>
        <begin position="244"/>
        <end position="256"/>
    </location>
</feature>
<dbReference type="InterPro" id="IPR013083">
    <property type="entry name" value="Znf_RING/FYVE/PHD"/>
</dbReference>
<dbReference type="Gene3D" id="3.30.40.10">
    <property type="entry name" value="Zinc/RING finger domain, C3HC4 (zinc finger)"/>
    <property type="match status" value="1"/>
</dbReference>
<dbReference type="AlphaFoldDB" id="A0A6C0LRD8"/>
<dbReference type="GO" id="GO:0016740">
    <property type="term" value="F:transferase activity"/>
    <property type="evidence" value="ECO:0007669"/>
    <property type="project" value="UniProtKB-KW"/>
</dbReference>
<comment type="pathway">
    <text evidence="2">Protein modification; protein ubiquitination.</text>
</comment>
<keyword evidence="6" id="KW-0863">Zinc-finger</keyword>
<sequence>MSNQYYNVYEFDQEMMNFADELLRQYPNINDIRSTHRGGQVPRQPVREQSRNIDRSDHSIYDVMSEYNNNIHEYNVNMRIFLDIMMNNSRSTMRDRVPGVSPQMNYAQHIPQQIPQRIPQREFTRPAQRYRYTPSTLLSYVLSPNRHRLFEDVIVHPTEQQIINATQIISYSSENEYNNMNCPITLDEFTDGEQICRIRHCGHIFKEPALRNWFQRNVRCPVCRYDIRSYIPRNSTDSSNNVVEESESDSESEDTLEAITQRPNDISSNSNNIPTTNTGYNQFTNTLSNNLMNIITDYVNNHIEPSIFDASYNFTHTFELPIIYYSDNSGYYFTPESNV</sequence>
<feature type="compositionally biased region" description="Low complexity" evidence="10">
    <location>
        <begin position="263"/>
        <end position="277"/>
    </location>
</feature>
<keyword evidence="8" id="KW-1133">Transmembrane helix</keyword>
<dbReference type="PANTHER" id="PTHR46913">
    <property type="entry name" value="RING-H2 FINGER PROTEIN ATL16"/>
    <property type="match status" value="1"/>
</dbReference>
<feature type="region of interest" description="Disordered" evidence="10">
    <location>
        <begin position="236"/>
        <end position="277"/>
    </location>
</feature>
<keyword evidence="4" id="KW-0812">Transmembrane</keyword>
<evidence type="ECO:0000313" key="12">
    <source>
        <dbReference type="EMBL" id="QHU32565.1"/>
    </source>
</evidence>
<dbReference type="SUPFAM" id="SSF57850">
    <property type="entry name" value="RING/U-box"/>
    <property type="match status" value="1"/>
</dbReference>